<sequence>MARRRPARGTGGSARAWRPLLSLVLSAAAIAAGVGAVYNFVVLPLAGAFTGPFEDFAAYSQAAHAVAAGTTPYANFDGGTVVMSGFDYPPFAALVLRPLDLLSSRWQEITWLWLSLAALVGGAVIVARTLLPAVWPRARIGILAALIFAPATYNLWHGQINPVIFLLLAVALSDYVCGHRTRCGVVLGFAAGIKLAPVVLVIVLARRGWWRGVAAAAATGVATLLVAVAALGWPVTHQYLTSVLPVLNRDNGWIYNQTWNGVISRLAEHAVLTSGSPSLWLHLVATALSVGTVAVLLVAVRRGDRSRAERGAEFACGVLAMLLVGSIAWYPVYVHLLIAVAAALGLAHERGLHRRALQGWSAAALIGIGVIGAMVIAVITMASIVDISHGPLWWAFLQACSLPALLAAGLLATTARSLRDPGRAVIPGAVRVL</sequence>
<keyword evidence="5 8" id="KW-1133">Transmembrane helix</keyword>
<evidence type="ECO:0000256" key="5">
    <source>
        <dbReference type="ARBA" id="ARBA00022989"/>
    </source>
</evidence>
<dbReference type="AlphaFoldDB" id="A0A934NE37"/>
<keyword evidence="4 8" id="KW-0812">Transmembrane</keyword>
<evidence type="ECO:0000313" key="10">
    <source>
        <dbReference type="Proteomes" id="UP000614410"/>
    </source>
</evidence>
<protein>
    <submittedName>
        <fullName evidence="9">DUF2029 domain-containing protein</fullName>
    </submittedName>
</protein>
<name>A0A934NE37_9BACT</name>
<feature type="transmembrane region" description="Helical" evidence="8">
    <location>
        <begin position="184"/>
        <end position="205"/>
    </location>
</feature>
<evidence type="ECO:0000256" key="2">
    <source>
        <dbReference type="ARBA" id="ARBA00022475"/>
    </source>
</evidence>
<dbReference type="GO" id="GO:0005886">
    <property type="term" value="C:plasma membrane"/>
    <property type="evidence" value="ECO:0007669"/>
    <property type="project" value="UniProtKB-SubCell"/>
</dbReference>
<keyword evidence="2" id="KW-1003">Cell membrane</keyword>
<feature type="transmembrane region" description="Helical" evidence="8">
    <location>
        <begin position="212"/>
        <end position="235"/>
    </location>
</feature>
<evidence type="ECO:0000256" key="8">
    <source>
        <dbReference type="SAM" id="Phobius"/>
    </source>
</evidence>
<dbReference type="InterPro" id="IPR018584">
    <property type="entry name" value="GT87"/>
</dbReference>
<evidence type="ECO:0000256" key="3">
    <source>
        <dbReference type="ARBA" id="ARBA00022679"/>
    </source>
</evidence>
<feature type="transmembrane region" description="Helical" evidence="8">
    <location>
        <begin position="391"/>
        <end position="413"/>
    </location>
</feature>
<keyword evidence="6 8" id="KW-0472">Membrane</keyword>
<feature type="transmembrane region" description="Helical" evidence="8">
    <location>
        <begin position="364"/>
        <end position="385"/>
    </location>
</feature>
<dbReference type="Pfam" id="PF09594">
    <property type="entry name" value="GT87"/>
    <property type="match status" value="1"/>
</dbReference>
<comment type="caution">
    <text evidence="9">The sequence shown here is derived from an EMBL/GenBank/DDBJ whole genome shotgun (WGS) entry which is preliminary data.</text>
</comment>
<evidence type="ECO:0000256" key="1">
    <source>
        <dbReference type="ARBA" id="ARBA00004651"/>
    </source>
</evidence>
<feature type="transmembrane region" description="Helical" evidence="8">
    <location>
        <begin position="20"/>
        <end position="41"/>
    </location>
</feature>
<feature type="transmembrane region" description="Helical" evidence="8">
    <location>
        <begin position="111"/>
        <end position="131"/>
    </location>
</feature>
<accession>A0A934NE37</accession>
<comment type="similarity">
    <text evidence="7">Belongs to the glycosyltransferase 87 family.</text>
</comment>
<feature type="transmembrane region" description="Helical" evidence="8">
    <location>
        <begin position="279"/>
        <end position="300"/>
    </location>
</feature>
<evidence type="ECO:0000256" key="6">
    <source>
        <dbReference type="ARBA" id="ARBA00023136"/>
    </source>
</evidence>
<dbReference type="EMBL" id="JAEKNN010000012">
    <property type="protein sequence ID" value="MBJ7608348.1"/>
    <property type="molecule type" value="Genomic_DNA"/>
</dbReference>
<keyword evidence="3" id="KW-0808">Transferase</keyword>
<evidence type="ECO:0000256" key="7">
    <source>
        <dbReference type="ARBA" id="ARBA00024033"/>
    </source>
</evidence>
<proteinExistence type="inferred from homology"/>
<dbReference type="Proteomes" id="UP000614410">
    <property type="component" value="Unassembled WGS sequence"/>
</dbReference>
<evidence type="ECO:0000256" key="4">
    <source>
        <dbReference type="ARBA" id="ARBA00022692"/>
    </source>
</evidence>
<feature type="transmembrane region" description="Helical" evidence="8">
    <location>
        <begin position="143"/>
        <end position="172"/>
    </location>
</feature>
<reference evidence="9 10" key="1">
    <citation type="submission" date="2020-10" db="EMBL/GenBank/DDBJ databases">
        <title>Ca. Dormibacterota MAGs.</title>
        <authorList>
            <person name="Montgomery K."/>
        </authorList>
    </citation>
    <scope>NUCLEOTIDE SEQUENCE [LARGE SCALE GENOMIC DNA]</scope>
    <source>
        <strain evidence="9">Mitchell_Peninsula_5</strain>
    </source>
</reference>
<gene>
    <name evidence="9" type="ORF">JF887_02795</name>
</gene>
<evidence type="ECO:0000313" key="9">
    <source>
        <dbReference type="EMBL" id="MBJ7608348.1"/>
    </source>
</evidence>
<comment type="subcellular location">
    <subcellularLocation>
        <location evidence="1">Cell membrane</location>
        <topology evidence="1">Multi-pass membrane protein</topology>
    </subcellularLocation>
</comment>
<organism evidence="9 10">
    <name type="scientific">Candidatus Amunia macphersoniae</name>
    <dbReference type="NCBI Taxonomy" id="3127014"/>
    <lineage>
        <taxon>Bacteria</taxon>
        <taxon>Bacillati</taxon>
        <taxon>Candidatus Dormiibacterota</taxon>
        <taxon>Candidatus Dormibacteria</taxon>
        <taxon>Candidatus Aeolococcales</taxon>
        <taxon>Candidatus Aeolococcaceae</taxon>
        <taxon>Candidatus Amunia</taxon>
    </lineage>
</organism>
<dbReference type="GO" id="GO:0016758">
    <property type="term" value="F:hexosyltransferase activity"/>
    <property type="evidence" value="ECO:0007669"/>
    <property type="project" value="InterPro"/>
</dbReference>